<proteinExistence type="predicted"/>
<keyword evidence="2" id="KW-1185">Reference proteome</keyword>
<evidence type="ECO:0008006" key="3">
    <source>
        <dbReference type="Google" id="ProtNLM"/>
    </source>
</evidence>
<name>A0A1I1B1U5_9CLOT</name>
<accession>A0A1I1B1U5</accession>
<dbReference type="AlphaFoldDB" id="A0A1I1B1U5"/>
<protein>
    <recommendedName>
        <fullName evidence="3">Extracellular solute-binding protein, family 3</fullName>
    </recommendedName>
</protein>
<sequence>MSSNSLQVALLCSDAAEEFIKNNQEFEVVGPIVKNSDVLILNKNNPKKIAVSQKRIKDSEIIKKKFKDQVEIVPTLHNILPYVLEKGEVDGVIIDAKNATFLNGYDEGAYEIIGEYISYVMVVNKKFRESKEFGNFIEIYNDGVDEINNDYNKLFHAIKLIYNTGEFSEKEANLWKKWKVEFLKIQ</sequence>
<evidence type="ECO:0000313" key="1">
    <source>
        <dbReference type="EMBL" id="SFB44047.1"/>
    </source>
</evidence>
<dbReference type="NCBIfam" id="NF040727">
    <property type="entry name" value="SBP_SaoB_CU"/>
    <property type="match status" value="1"/>
</dbReference>
<dbReference type="EMBL" id="FOKI01000057">
    <property type="protein sequence ID" value="SFB44047.1"/>
    <property type="molecule type" value="Genomic_DNA"/>
</dbReference>
<gene>
    <name evidence="1" type="ORF">SAMN04488528_10577</name>
</gene>
<evidence type="ECO:0000313" key="2">
    <source>
        <dbReference type="Proteomes" id="UP000198619"/>
    </source>
</evidence>
<dbReference type="Proteomes" id="UP000198619">
    <property type="component" value="Unassembled WGS sequence"/>
</dbReference>
<dbReference type="OrthoDB" id="306737at2"/>
<dbReference type="STRING" id="84698.SAMN04488528_10577"/>
<dbReference type="Gene3D" id="3.40.190.10">
    <property type="entry name" value="Periplasmic binding protein-like II"/>
    <property type="match status" value="1"/>
</dbReference>
<reference evidence="1 2" key="1">
    <citation type="submission" date="2016-10" db="EMBL/GenBank/DDBJ databases">
        <authorList>
            <person name="de Groot N.N."/>
        </authorList>
    </citation>
    <scope>NUCLEOTIDE SEQUENCE [LARGE SCALE GENOMIC DNA]</scope>
    <source>
        <strain evidence="1 2">DSM 12271</strain>
    </source>
</reference>
<organism evidence="1 2">
    <name type="scientific">Clostridium frigidicarnis</name>
    <dbReference type="NCBI Taxonomy" id="84698"/>
    <lineage>
        <taxon>Bacteria</taxon>
        <taxon>Bacillati</taxon>
        <taxon>Bacillota</taxon>
        <taxon>Clostridia</taxon>
        <taxon>Eubacteriales</taxon>
        <taxon>Clostridiaceae</taxon>
        <taxon>Clostridium</taxon>
    </lineage>
</organism>